<dbReference type="EMBL" id="NART01000079">
    <property type="protein sequence ID" value="OTQ08549.1"/>
    <property type="molecule type" value="Genomic_DNA"/>
</dbReference>
<dbReference type="EMBL" id="NARP01000020">
    <property type="protein sequence ID" value="OTP99137.1"/>
    <property type="molecule type" value="Genomic_DNA"/>
</dbReference>
<organism evidence="1 4">
    <name type="scientific">Gilliamella apicola</name>
    <dbReference type="NCBI Taxonomy" id="1196095"/>
    <lineage>
        <taxon>Bacteria</taxon>
        <taxon>Pseudomonadati</taxon>
        <taxon>Pseudomonadota</taxon>
        <taxon>Gammaproteobacteria</taxon>
        <taxon>Orbales</taxon>
        <taxon>Orbaceae</taxon>
        <taxon>Gilliamella</taxon>
    </lineage>
</organism>
<keyword evidence="3" id="KW-1185">Reference proteome</keyword>
<dbReference type="RefSeq" id="WP_086271190.1">
    <property type="nucleotide sequence ID" value="NZ_NARS01000002.1"/>
</dbReference>
<protein>
    <submittedName>
        <fullName evidence="1">Uncharacterized protein</fullName>
    </submittedName>
</protein>
<gene>
    <name evidence="2" type="ORF">B6C91_12030</name>
    <name evidence="1" type="ORF">B6D08_08365</name>
</gene>
<proteinExistence type="predicted"/>
<evidence type="ECO:0000313" key="2">
    <source>
        <dbReference type="EMBL" id="OTQ08549.1"/>
    </source>
</evidence>
<dbReference type="AlphaFoldDB" id="A0A242NGN0"/>
<name>A0A242NGN0_9GAMM</name>
<dbReference type="Proteomes" id="UP000194800">
    <property type="component" value="Unassembled WGS sequence"/>
</dbReference>
<comment type="caution">
    <text evidence="1">The sequence shown here is derived from an EMBL/GenBank/DDBJ whole genome shotgun (WGS) entry which is preliminary data.</text>
</comment>
<evidence type="ECO:0000313" key="1">
    <source>
        <dbReference type="EMBL" id="OTP99137.1"/>
    </source>
</evidence>
<evidence type="ECO:0000313" key="3">
    <source>
        <dbReference type="Proteomes" id="UP000194800"/>
    </source>
</evidence>
<reference evidence="3 4" key="1">
    <citation type="submission" date="2017-03" db="EMBL/GenBank/DDBJ databases">
        <title>Comparative genomics of honeybee gut symbionts reveal geographically distinct and subgroup specific antibiotic resistance.</title>
        <authorList>
            <person name="Ludvigsen J."/>
            <person name="Porcellato D."/>
            <person name="Labee-Lund T.M."/>
            <person name="Amdam G.V."/>
            <person name="Rudi K."/>
        </authorList>
    </citation>
    <scope>NUCLEOTIDE SEQUENCE [LARGE SCALE GENOMIC DNA]</scope>
    <source>
        <strain evidence="1 4">A-7-12</strain>
        <strain evidence="2 3">A-9-12</strain>
    </source>
</reference>
<sequence>METSFLKTTSASVNALSKTVLKNRDSLEIDIITNRLISIYFSSCNRRTIKSILRLFNYFHFQLQKIIGQPNVRSK</sequence>
<accession>A0A242NGN0</accession>
<dbReference type="Proteomes" id="UP000194977">
    <property type="component" value="Unassembled WGS sequence"/>
</dbReference>
<evidence type="ECO:0000313" key="4">
    <source>
        <dbReference type="Proteomes" id="UP000194977"/>
    </source>
</evidence>